<reference evidence="1 2" key="1">
    <citation type="journal article" date="2019" name="Ecotoxicol. Environ. Saf.">
        <title>Microbial characterization of heavy metal resistant bacterial strains isolated from an electroplating wastewater treatment plant.</title>
        <authorList>
            <person name="Cai X."/>
            <person name="Zheng X."/>
            <person name="Zhang D."/>
            <person name="Iqbal W."/>
            <person name="Liu C."/>
            <person name="Yang B."/>
            <person name="Zhao X."/>
            <person name="Lu X."/>
            <person name="Mao Y."/>
        </authorList>
    </citation>
    <scope>NUCLEOTIDE SEQUENCE [LARGE SCALE GENOMIC DNA]</scope>
    <source>
        <strain evidence="1 2">Co1-1</strain>
    </source>
</reference>
<proteinExistence type="predicted"/>
<dbReference type="EMBL" id="CP031778">
    <property type="protein sequence ID" value="QDZ77576.1"/>
    <property type="molecule type" value="Genomic_DNA"/>
</dbReference>
<accession>A0A9X7QNN3</accession>
<gene>
    <name evidence="1" type="ORF">D0437_33840</name>
</gene>
<name>A0A9X7QNN3_BACCE</name>
<evidence type="ECO:0000313" key="2">
    <source>
        <dbReference type="Proteomes" id="UP000321735"/>
    </source>
</evidence>
<sequence length="105" mass="11928">MKKLSNFKKFRLLTKELQRVFSSNFLTHLAKETQFVQRTSKFKAQDLAALCIGMGQDIASYSLTRLCGVLESETGVLISPEGLNVRLNEKAVEFLRSLFSQLLQK</sequence>
<dbReference type="AlphaFoldDB" id="A0A9X7QNN3"/>
<organism evidence="1 2">
    <name type="scientific">Bacillus cereus</name>
    <dbReference type="NCBI Taxonomy" id="1396"/>
    <lineage>
        <taxon>Bacteria</taxon>
        <taxon>Bacillati</taxon>
        <taxon>Bacillota</taxon>
        <taxon>Bacilli</taxon>
        <taxon>Bacillales</taxon>
        <taxon>Bacillaceae</taxon>
        <taxon>Bacillus</taxon>
        <taxon>Bacillus cereus group</taxon>
    </lineage>
</organism>
<dbReference type="Proteomes" id="UP000321735">
    <property type="component" value="Chromosome"/>
</dbReference>
<evidence type="ECO:0000313" key="1">
    <source>
        <dbReference type="EMBL" id="QDZ77576.1"/>
    </source>
</evidence>
<protein>
    <submittedName>
        <fullName evidence="1">IS4 family transposase</fullName>
    </submittedName>
</protein>
<feature type="non-terminal residue" evidence="1">
    <location>
        <position position="105"/>
    </location>
</feature>